<comment type="caution">
    <text evidence="2">The sequence shown here is derived from an EMBL/GenBank/DDBJ whole genome shotgun (WGS) entry which is preliminary data.</text>
</comment>
<dbReference type="RefSeq" id="WP_191160891.1">
    <property type="nucleotide sequence ID" value="NZ_JACXAI010000033.1"/>
</dbReference>
<gene>
    <name evidence="2" type="ORF">IC621_20390</name>
</gene>
<keyword evidence="1" id="KW-0812">Transmembrane</keyword>
<sequence>MDRIIWTFLASILAGFALIKVPLTNTFLESLSPFVVVIGVVTVLVFSFVLIYYGVKTLFNK</sequence>
<protein>
    <submittedName>
        <fullName evidence="2">Uncharacterized protein</fullName>
    </submittedName>
</protein>
<dbReference type="EMBL" id="JACXAI010000033">
    <property type="protein sequence ID" value="MBD1382566.1"/>
    <property type="molecule type" value="Genomic_DNA"/>
</dbReference>
<dbReference type="AlphaFoldDB" id="A0A926NRH0"/>
<reference evidence="2" key="1">
    <citation type="submission" date="2020-09" db="EMBL/GenBank/DDBJ databases">
        <title>A novel bacterium of genus Bacillus, isolated from South China Sea.</title>
        <authorList>
            <person name="Huang H."/>
            <person name="Mo K."/>
            <person name="Hu Y."/>
        </authorList>
    </citation>
    <scope>NUCLEOTIDE SEQUENCE</scope>
    <source>
        <strain evidence="2">IB182487</strain>
    </source>
</reference>
<keyword evidence="3" id="KW-1185">Reference proteome</keyword>
<keyword evidence="1" id="KW-0472">Membrane</keyword>
<evidence type="ECO:0000313" key="3">
    <source>
        <dbReference type="Proteomes" id="UP000626844"/>
    </source>
</evidence>
<name>A0A926NRH0_9BACI</name>
<keyword evidence="1" id="KW-1133">Transmembrane helix</keyword>
<proteinExistence type="predicted"/>
<feature type="transmembrane region" description="Helical" evidence="1">
    <location>
        <begin position="33"/>
        <end position="55"/>
    </location>
</feature>
<evidence type="ECO:0000313" key="2">
    <source>
        <dbReference type="EMBL" id="MBD1382566.1"/>
    </source>
</evidence>
<dbReference type="Proteomes" id="UP000626844">
    <property type="component" value="Unassembled WGS sequence"/>
</dbReference>
<organism evidence="2 3">
    <name type="scientific">Metabacillus arenae</name>
    <dbReference type="NCBI Taxonomy" id="2771434"/>
    <lineage>
        <taxon>Bacteria</taxon>
        <taxon>Bacillati</taxon>
        <taxon>Bacillota</taxon>
        <taxon>Bacilli</taxon>
        <taxon>Bacillales</taxon>
        <taxon>Bacillaceae</taxon>
        <taxon>Metabacillus</taxon>
    </lineage>
</organism>
<accession>A0A926NRH0</accession>
<evidence type="ECO:0000256" key="1">
    <source>
        <dbReference type="SAM" id="Phobius"/>
    </source>
</evidence>